<protein>
    <submittedName>
        <fullName evidence="1">Helicase</fullName>
    </submittedName>
</protein>
<dbReference type="GO" id="GO:0004386">
    <property type="term" value="F:helicase activity"/>
    <property type="evidence" value="ECO:0007669"/>
    <property type="project" value="UniProtKB-KW"/>
</dbReference>
<name>A0A6H0TCF7_BACTU</name>
<dbReference type="EMBL" id="CP035727">
    <property type="protein sequence ID" value="QIW18562.1"/>
    <property type="molecule type" value="Genomic_DNA"/>
</dbReference>
<sequence>MLAGKQLLLEELSSDLRDTLQDLKKKREVVCVQGVKKKASKYMCQRCGNIEQRLFASFLCKRCSKVCTYCRKCITMGRVSECAVLVRGIAERKGEKGLNSLQWNGTLSTGQELAAQGVIEAIKQKESFFIWAV</sequence>
<gene>
    <name evidence="1" type="ORF">EVG22_08830</name>
</gene>
<reference evidence="2" key="1">
    <citation type="submission" date="2019-02" db="EMBL/GenBank/DDBJ databases">
        <title>Structural and Functional analysis of Lanthipeptide from Bacillus thuringiensis serovar andalousiensis B23193.</title>
        <authorList>
            <person name="Andreeva J.V."/>
            <person name="Grigoreva A."/>
        </authorList>
    </citation>
    <scope>NUCLEOTIDE SEQUENCE [LARGE SCALE GENOMIC DNA]</scope>
    <source>
        <strain evidence="2">B23193</strain>
    </source>
</reference>
<proteinExistence type="predicted"/>
<evidence type="ECO:0000313" key="2">
    <source>
        <dbReference type="Proteomes" id="UP000501374"/>
    </source>
</evidence>
<keyword evidence="1" id="KW-0067">ATP-binding</keyword>
<accession>A0A6H0TCF7</accession>
<keyword evidence="1" id="KW-0547">Nucleotide-binding</keyword>
<organism evidence="1 2">
    <name type="scientific">Bacillus thuringiensis serovar andalousiensis</name>
    <dbReference type="NCBI Taxonomy" id="257985"/>
    <lineage>
        <taxon>Bacteria</taxon>
        <taxon>Bacillati</taxon>
        <taxon>Bacillota</taxon>
        <taxon>Bacilli</taxon>
        <taxon>Bacillales</taxon>
        <taxon>Bacillaceae</taxon>
        <taxon>Bacillus</taxon>
        <taxon>Bacillus cereus group</taxon>
    </lineage>
</organism>
<dbReference type="AlphaFoldDB" id="A0A6H0TCF7"/>
<keyword evidence="1" id="KW-0347">Helicase</keyword>
<dbReference type="Proteomes" id="UP000501374">
    <property type="component" value="Chromosome"/>
</dbReference>
<keyword evidence="1" id="KW-0378">Hydrolase</keyword>
<evidence type="ECO:0000313" key="1">
    <source>
        <dbReference type="EMBL" id="QIW18562.1"/>
    </source>
</evidence>